<dbReference type="SUPFAM" id="SSF88946">
    <property type="entry name" value="Sigma2 domain of RNA polymerase sigma factors"/>
    <property type="match status" value="1"/>
</dbReference>
<evidence type="ECO:0000313" key="6">
    <source>
        <dbReference type="EMBL" id="SNC72494.1"/>
    </source>
</evidence>
<evidence type="ECO:0000259" key="5">
    <source>
        <dbReference type="Pfam" id="PF08281"/>
    </source>
</evidence>
<name>A0A212U2Y9_9BURK</name>
<keyword evidence="2" id="KW-0805">Transcription regulation</keyword>
<dbReference type="Gene3D" id="1.10.10.10">
    <property type="entry name" value="Winged helix-like DNA-binding domain superfamily/Winged helix DNA-binding domain"/>
    <property type="match status" value="1"/>
</dbReference>
<dbReference type="InterPro" id="IPR039425">
    <property type="entry name" value="RNA_pol_sigma-70-like"/>
</dbReference>
<proteinExistence type="inferred from homology"/>
<dbReference type="InterPro" id="IPR013249">
    <property type="entry name" value="RNA_pol_sigma70_r4_t2"/>
</dbReference>
<comment type="similarity">
    <text evidence="1">Belongs to the sigma-70 factor family. ECF subfamily.</text>
</comment>
<dbReference type="RefSeq" id="WP_088813548.1">
    <property type="nucleotide sequence ID" value="NZ_FYEX01000002.1"/>
</dbReference>
<dbReference type="EMBL" id="FYEX01000002">
    <property type="protein sequence ID" value="SNC72494.1"/>
    <property type="molecule type" value="Genomic_DNA"/>
</dbReference>
<evidence type="ECO:0000256" key="4">
    <source>
        <dbReference type="ARBA" id="ARBA00023163"/>
    </source>
</evidence>
<evidence type="ECO:0000313" key="7">
    <source>
        <dbReference type="Proteomes" id="UP000197215"/>
    </source>
</evidence>
<dbReference type="InterPro" id="IPR013324">
    <property type="entry name" value="RNA_pol_sigma_r3/r4-like"/>
</dbReference>
<dbReference type="NCBIfam" id="TIGR02937">
    <property type="entry name" value="sigma70-ECF"/>
    <property type="match status" value="1"/>
</dbReference>
<keyword evidence="3" id="KW-0731">Sigma factor</keyword>
<dbReference type="Gene3D" id="1.10.1740.10">
    <property type="match status" value="1"/>
</dbReference>
<dbReference type="Pfam" id="PF08281">
    <property type="entry name" value="Sigma70_r4_2"/>
    <property type="match status" value="1"/>
</dbReference>
<dbReference type="GO" id="GO:0016987">
    <property type="term" value="F:sigma factor activity"/>
    <property type="evidence" value="ECO:0007669"/>
    <property type="project" value="UniProtKB-KW"/>
</dbReference>
<evidence type="ECO:0000256" key="1">
    <source>
        <dbReference type="ARBA" id="ARBA00010641"/>
    </source>
</evidence>
<keyword evidence="7" id="KW-1185">Reference proteome</keyword>
<reference evidence="6 7" key="1">
    <citation type="submission" date="2017-06" db="EMBL/GenBank/DDBJ databases">
        <authorList>
            <person name="Kim H.J."/>
            <person name="Triplett B.A."/>
        </authorList>
    </citation>
    <scope>NUCLEOTIDE SEQUENCE [LARGE SCALE GENOMIC DNA]</scope>
    <source>
        <strain evidence="6 7">MWH-VicM1</strain>
    </source>
</reference>
<dbReference type="InterPro" id="IPR036388">
    <property type="entry name" value="WH-like_DNA-bd_sf"/>
</dbReference>
<accession>A0A212U2Y9</accession>
<dbReference type="GO" id="GO:0003677">
    <property type="term" value="F:DNA binding"/>
    <property type="evidence" value="ECO:0007669"/>
    <property type="project" value="InterPro"/>
</dbReference>
<dbReference type="CDD" id="cd06171">
    <property type="entry name" value="Sigma70_r4"/>
    <property type="match status" value="1"/>
</dbReference>
<sequence length="193" mass="22012">MASEKELSDFLKEVEAKSFKRTVFATRDEEAALDIVQESMMKLAEKYGQQDISEIPLIFTRILQNTTLDWFRRQKTQNTWVSLFSALKGGNKDGGDESDYSDPLEFIESKEENLGFEDGSTIMERKQLIEIMETEISKLPSRQREAFLMRYWDDLGISETAKLMACSEGSVKTHCSRAAATLAKALKKQGFKL</sequence>
<dbReference type="PANTHER" id="PTHR43133">
    <property type="entry name" value="RNA POLYMERASE ECF-TYPE SIGMA FACTO"/>
    <property type="match status" value="1"/>
</dbReference>
<dbReference type="InterPro" id="IPR014284">
    <property type="entry name" value="RNA_pol_sigma-70_dom"/>
</dbReference>
<evidence type="ECO:0000256" key="3">
    <source>
        <dbReference type="ARBA" id="ARBA00023082"/>
    </source>
</evidence>
<dbReference type="PANTHER" id="PTHR43133:SF64">
    <property type="entry name" value="ECF SIGMA FACTOR"/>
    <property type="match status" value="1"/>
</dbReference>
<dbReference type="GO" id="GO:0006352">
    <property type="term" value="P:DNA-templated transcription initiation"/>
    <property type="evidence" value="ECO:0007669"/>
    <property type="project" value="InterPro"/>
</dbReference>
<dbReference type="AlphaFoldDB" id="A0A212U2Y9"/>
<dbReference type="NCBIfam" id="NF006550">
    <property type="entry name" value="PRK09047.1"/>
    <property type="match status" value="1"/>
</dbReference>
<evidence type="ECO:0000256" key="2">
    <source>
        <dbReference type="ARBA" id="ARBA00023015"/>
    </source>
</evidence>
<protein>
    <submittedName>
        <fullName evidence="6">RNA polymerase sigma-70 factor, ECF subfamily</fullName>
    </submittedName>
</protein>
<keyword evidence="4" id="KW-0804">Transcription</keyword>
<organism evidence="6 7">
    <name type="scientific">Polynucleobacter victoriensis</name>
    <dbReference type="NCBI Taxonomy" id="2049319"/>
    <lineage>
        <taxon>Bacteria</taxon>
        <taxon>Pseudomonadati</taxon>
        <taxon>Pseudomonadota</taxon>
        <taxon>Betaproteobacteria</taxon>
        <taxon>Burkholderiales</taxon>
        <taxon>Burkholderiaceae</taxon>
        <taxon>Polynucleobacter</taxon>
    </lineage>
</organism>
<dbReference type="InterPro" id="IPR013325">
    <property type="entry name" value="RNA_pol_sigma_r2"/>
</dbReference>
<feature type="domain" description="RNA polymerase sigma factor 70 region 4 type 2" evidence="5">
    <location>
        <begin position="131"/>
        <end position="181"/>
    </location>
</feature>
<dbReference type="OrthoDB" id="9783733at2"/>
<dbReference type="Proteomes" id="UP000197215">
    <property type="component" value="Unassembled WGS sequence"/>
</dbReference>
<dbReference type="SUPFAM" id="SSF88659">
    <property type="entry name" value="Sigma3 and sigma4 domains of RNA polymerase sigma factors"/>
    <property type="match status" value="1"/>
</dbReference>
<gene>
    <name evidence="6" type="ORF">SAMN06295916_1623</name>
</gene>